<feature type="compositionally biased region" description="Pro residues" evidence="2">
    <location>
        <begin position="21"/>
        <end position="48"/>
    </location>
</feature>
<dbReference type="InterPro" id="IPR036983">
    <property type="entry name" value="AIM24_sf"/>
</dbReference>
<reference evidence="3" key="1">
    <citation type="submission" date="2022-10" db="EMBL/GenBank/DDBJ databases">
        <title>Determination and structural analysis of whole genome sequence of Sarocladium strictum F4-1.</title>
        <authorList>
            <person name="Hu L."/>
            <person name="Jiang Y."/>
        </authorList>
    </citation>
    <scope>NUCLEOTIDE SEQUENCE</scope>
    <source>
        <strain evidence="3">F4-1</strain>
    </source>
</reference>
<proteinExistence type="inferred from homology"/>
<feature type="region of interest" description="Disordered" evidence="2">
    <location>
        <begin position="1"/>
        <end position="180"/>
    </location>
</feature>
<feature type="compositionally biased region" description="Polar residues" evidence="2">
    <location>
        <begin position="50"/>
        <end position="59"/>
    </location>
</feature>
<gene>
    <name evidence="3" type="ORF">NLU13_4550</name>
</gene>
<comment type="similarity">
    <text evidence="1">Belongs to the AIM24 family.</text>
</comment>
<dbReference type="PANTHER" id="PTHR43657">
    <property type="entry name" value="TRYPTOPHAN RNA-BINDING ATTENUATOR PROTEIN-LIKE PROTEIN"/>
    <property type="match status" value="1"/>
</dbReference>
<protein>
    <recommendedName>
        <fullName evidence="1">Altered inheritance of mitochondria protein 24, mitochondrial</fullName>
    </recommendedName>
</protein>
<evidence type="ECO:0000313" key="3">
    <source>
        <dbReference type="EMBL" id="KAK0388305.1"/>
    </source>
</evidence>
<dbReference type="InterPro" id="IPR016031">
    <property type="entry name" value="Trp_RNA-bd_attenuator-like_dom"/>
</dbReference>
<evidence type="ECO:0000313" key="4">
    <source>
        <dbReference type="Proteomes" id="UP001175261"/>
    </source>
</evidence>
<dbReference type="Pfam" id="PF01987">
    <property type="entry name" value="AIM24"/>
    <property type="match status" value="1"/>
</dbReference>
<accession>A0AA39GJ37</accession>
<sequence>MSGQQQHFYPPAPPNSQQQYAPPPPSSPPAQFYSPPPTQAANYPPPPSAQHATPVSKQNYPPPPQQQTSQGGHYPPPPQHTPSPQLMHSPAPSYPTPPQQQQHAQTRLSQQYVMRSSATPDSQQQFSPPPDGQAPPPFSPPPAEGRGPQDYPLEKQEVQISEKQEEASFERPPLNTSKTENLVGGAPPAGHFVGAAATGDDVGTFNGGSWRISHRDTNTILTIQLAIGCPLLAKPGAMVAMSHSMTLRGSVKFNVKKIIANSDISISTYTGPGELILAPYALGDITSIRMTGKESWSIGHDAYLASTQGVHKDYKRQGIGKAIFSGEGLWVAKITGTGILWIASFGAIIRKDVNNGHLVAWNTKYVLERVASGGIISGLASGEGLVCKFTGPGTVFMQTRNAKAFSAYMGGQQYQG</sequence>
<dbReference type="InterPro" id="IPR002838">
    <property type="entry name" value="AIM24"/>
</dbReference>
<dbReference type="GO" id="GO:0005739">
    <property type="term" value="C:mitochondrion"/>
    <property type="evidence" value="ECO:0007669"/>
    <property type="project" value="UniProtKB-SubCell"/>
</dbReference>
<evidence type="ECO:0000256" key="1">
    <source>
        <dbReference type="RuleBase" id="RU363045"/>
    </source>
</evidence>
<dbReference type="PANTHER" id="PTHR43657:SF1">
    <property type="entry name" value="ALTERED INHERITANCE OF MITOCHONDRIA PROTEIN 24, MITOCHONDRIAL"/>
    <property type="match status" value="1"/>
</dbReference>
<dbReference type="Gene3D" id="3.60.160.10">
    <property type="entry name" value="Mitochondrial biogenesis AIM24"/>
    <property type="match status" value="1"/>
</dbReference>
<keyword evidence="1" id="KW-0496">Mitochondrion</keyword>
<comment type="caution">
    <text evidence="3">The sequence shown here is derived from an EMBL/GenBank/DDBJ whole genome shotgun (WGS) entry which is preliminary data.</text>
</comment>
<dbReference type="Proteomes" id="UP001175261">
    <property type="component" value="Unassembled WGS sequence"/>
</dbReference>
<feature type="compositionally biased region" description="Basic and acidic residues" evidence="2">
    <location>
        <begin position="152"/>
        <end position="169"/>
    </location>
</feature>
<dbReference type="EMBL" id="JAPDFR010000003">
    <property type="protein sequence ID" value="KAK0388305.1"/>
    <property type="molecule type" value="Genomic_DNA"/>
</dbReference>
<keyword evidence="4" id="KW-1185">Reference proteome</keyword>
<comment type="subcellular location">
    <subcellularLocation>
        <location evidence="1">Mitochondrion</location>
    </subcellularLocation>
</comment>
<feature type="compositionally biased region" description="Polar residues" evidence="2">
    <location>
        <begin position="103"/>
        <end position="119"/>
    </location>
</feature>
<name>A0AA39GJ37_SARSR</name>
<dbReference type="NCBIfam" id="TIGR00266">
    <property type="entry name" value="TIGR00266 family protein"/>
    <property type="match status" value="1"/>
</dbReference>
<dbReference type="SUPFAM" id="SSF51219">
    <property type="entry name" value="TRAP-like"/>
    <property type="match status" value="1"/>
</dbReference>
<evidence type="ECO:0000256" key="2">
    <source>
        <dbReference type="SAM" id="MobiDB-lite"/>
    </source>
</evidence>
<organism evidence="3 4">
    <name type="scientific">Sarocladium strictum</name>
    <name type="common">Black bundle disease fungus</name>
    <name type="synonym">Acremonium strictum</name>
    <dbReference type="NCBI Taxonomy" id="5046"/>
    <lineage>
        <taxon>Eukaryota</taxon>
        <taxon>Fungi</taxon>
        <taxon>Dikarya</taxon>
        <taxon>Ascomycota</taxon>
        <taxon>Pezizomycotina</taxon>
        <taxon>Sordariomycetes</taxon>
        <taxon>Hypocreomycetidae</taxon>
        <taxon>Hypocreales</taxon>
        <taxon>Sarocladiaceae</taxon>
        <taxon>Sarocladium</taxon>
    </lineage>
</organism>
<feature type="compositionally biased region" description="Pro residues" evidence="2">
    <location>
        <begin position="127"/>
        <end position="143"/>
    </location>
</feature>
<dbReference type="AlphaFoldDB" id="A0AA39GJ37"/>